<evidence type="ECO:0000256" key="1">
    <source>
        <dbReference type="ARBA" id="ARBA00004141"/>
    </source>
</evidence>
<keyword evidence="12" id="KW-1185">Reference proteome</keyword>
<dbReference type="GO" id="GO:0005886">
    <property type="term" value="C:plasma membrane"/>
    <property type="evidence" value="ECO:0007669"/>
    <property type="project" value="TreeGrafter"/>
</dbReference>
<evidence type="ECO:0000256" key="4">
    <source>
        <dbReference type="ARBA" id="ARBA00022989"/>
    </source>
</evidence>
<dbReference type="GO" id="GO:0015271">
    <property type="term" value="F:outward rectifier potassium channel activity"/>
    <property type="evidence" value="ECO:0007669"/>
    <property type="project" value="TreeGrafter"/>
</dbReference>
<feature type="chain" id="PRO_5042506870" evidence="9">
    <location>
        <begin position="26"/>
        <end position="208"/>
    </location>
</feature>
<evidence type="ECO:0000256" key="3">
    <source>
        <dbReference type="ARBA" id="ARBA00022692"/>
    </source>
</evidence>
<gene>
    <name evidence="11" type="ORF">KHLLAP_LOCUS8958</name>
</gene>
<evidence type="ECO:0000256" key="6">
    <source>
        <dbReference type="ARBA" id="ARBA00023136"/>
    </source>
</evidence>
<dbReference type="Gene3D" id="1.10.287.70">
    <property type="match status" value="1"/>
</dbReference>
<keyword evidence="5" id="KW-0406">Ion transport</keyword>
<feature type="transmembrane region" description="Helical" evidence="8">
    <location>
        <begin position="61"/>
        <end position="87"/>
    </location>
</feature>
<dbReference type="Proteomes" id="UP001295740">
    <property type="component" value="Unassembled WGS sequence"/>
</dbReference>
<dbReference type="InterPro" id="IPR013099">
    <property type="entry name" value="K_chnl_dom"/>
</dbReference>
<dbReference type="AlphaFoldDB" id="A0AAI8YIH0"/>
<dbReference type="PANTHER" id="PTHR11003">
    <property type="entry name" value="POTASSIUM CHANNEL, SUBFAMILY K"/>
    <property type="match status" value="1"/>
</dbReference>
<evidence type="ECO:0000256" key="8">
    <source>
        <dbReference type="SAM" id="Phobius"/>
    </source>
</evidence>
<comment type="caution">
    <text evidence="11">The sequence shown here is derived from an EMBL/GenBank/DDBJ whole genome shotgun (WGS) entry which is preliminary data.</text>
</comment>
<organism evidence="11 12">
    <name type="scientific">Anthostomella pinea</name>
    <dbReference type="NCBI Taxonomy" id="933095"/>
    <lineage>
        <taxon>Eukaryota</taxon>
        <taxon>Fungi</taxon>
        <taxon>Dikarya</taxon>
        <taxon>Ascomycota</taxon>
        <taxon>Pezizomycotina</taxon>
        <taxon>Sordariomycetes</taxon>
        <taxon>Xylariomycetidae</taxon>
        <taxon>Xylariales</taxon>
        <taxon>Xylariaceae</taxon>
        <taxon>Anthostomella</taxon>
    </lineage>
</organism>
<dbReference type="SUPFAM" id="SSF81324">
    <property type="entry name" value="Voltage-gated potassium channels"/>
    <property type="match status" value="1"/>
</dbReference>
<evidence type="ECO:0000313" key="11">
    <source>
        <dbReference type="EMBL" id="CAJ2508490.1"/>
    </source>
</evidence>
<evidence type="ECO:0000259" key="10">
    <source>
        <dbReference type="Pfam" id="PF07885"/>
    </source>
</evidence>
<keyword evidence="9" id="KW-0732">Signal</keyword>
<reference evidence="11" key="1">
    <citation type="submission" date="2023-10" db="EMBL/GenBank/DDBJ databases">
        <authorList>
            <person name="Hackl T."/>
        </authorList>
    </citation>
    <scope>NUCLEOTIDE SEQUENCE</scope>
</reference>
<keyword evidence="6 8" id="KW-0472">Membrane</keyword>
<keyword evidence="4 8" id="KW-1133">Transmembrane helix</keyword>
<dbReference type="EMBL" id="CAUWAG010000012">
    <property type="protein sequence ID" value="CAJ2508490.1"/>
    <property type="molecule type" value="Genomic_DNA"/>
</dbReference>
<evidence type="ECO:0000256" key="5">
    <source>
        <dbReference type="ARBA" id="ARBA00023065"/>
    </source>
</evidence>
<name>A0AAI8YIH0_9PEZI</name>
<evidence type="ECO:0000313" key="12">
    <source>
        <dbReference type="Proteomes" id="UP001295740"/>
    </source>
</evidence>
<keyword evidence="3 8" id="KW-0812">Transmembrane</keyword>
<dbReference type="InterPro" id="IPR003280">
    <property type="entry name" value="2pore_dom_K_chnl"/>
</dbReference>
<feature type="domain" description="Potassium channel" evidence="10">
    <location>
        <begin position="7"/>
        <end position="77"/>
    </location>
</feature>
<evidence type="ECO:0000256" key="2">
    <source>
        <dbReference type="ARBA" id="ARBA00022448"/>
    </source>
</evidence>
<dbReference type="GO" id="GO:0030322">
    <property type="term" value="P:stabilization of membrane potential"/>
    <property type="evidence" value="ECO:0007669"/>
    <property type="project" value="TreeGrafter"/>
</dbReference>
<evidence type="ECO:0000256" key="9">
    <source>
        <dbReference type="SAM" id="SignalP"/>
    </source>
</evidence>
<evidence type="ECO:0000256" key="7">
    <source>
        <dbReference type="ARBA" id="ARBA00023303"/>
    </source>
</evidence>
<dbReference type="GO" id="GO:0022841">
    <property type="term" value="F:potassium ion leak channel activity"/>
    <property type="evidence" value="ECO:0007669"/>
    <property type="project" value="TreeGrafter"/>
</dbReference>
<keyword evidence="2" id="KW-0813">Transport</keyword>
<sequence>MALSAFMILWFIGAVCFWQAEKATGGQNWSYFKAIYFTYVAQLTIGYGDFEPQANSAKPTFVFWSLIALPTLTVLIGAHVPSFLRFATSMSKKSRPKETLKDVLTEKDQPDARGISQNTFGQLAAEKIEDAYRPFTMLRAAQTVLTRLGEEPAWQYMYQEWTWLMKLLGEDEETKEGHRIIGQPLPNGIEVCPADRPASVALDGPSFA</sequence>
<protein>
    <submittedName>
        <fullName evidence="11">Uu.00g135160.m01.CDS01</fullName>
    </submittedName>
</protein>
<keyword evidence="7" id="KW-0407">Ion channel</keyword>
<proteinExistence type="predicted"/>
<accession>A0AAI8YIH0</accession>
<dbReference type="Pfam" id="PF07885">
    <property type="entry name" value="Ion_trans_2"/>
    <property type="match status" value="1"/>
</dbReference>
<dbReference type="PANTHER" id="PTHR11003:SF342">
    <property type="entry name" value="OUTWARD-RECTIFIER POTASSIUM CHANNEL TOK1"/>
    <property type="match status" value="1"/>
</dbReference>
<feature type="signal peptide" evidence="9">
    <location>
        <begin position="1"/>
        <end position="25"/>
    </location>
</feature>
<comment type="subcellular location">
    <subcellularLocation>
        <location evidence="1">Membrane</location>
        <topology evidence="1">Multi-pass membrane protein</topology>
    </subcellularLocation>
</comment>